<feature type="compositionally biased region" description="Low complexity" evidence="1">
    <location>
        <begin position="1492"/>
        <end position="1509"/>
    </location>
</feature>
<feature type="region of interest" description="Disordered" evidence="1">
    <location>
        <begin position="416"/>
        <end position="441"/>
    </location>
</feature>
<feature type="compositionally biased region" description="Basic and acidic residues" evidence="1">
    <location>
        <begin position="1462"/>
        <end position="1471"/>
    </location>
</feature>
<dbReference type="InterPro" id="IPR026180">
    <property type="entry name" value="NSL1"/>
</dbReference>
<feature type="region of interest" description="Disordered" evidence="1">
    <location>
        <begin position="1060"/>
        <end position="1106"/>
    </location>
</feature>
<gene>
    <name evidence="3" type="ORF">CVLEPA_LOCUS9048</name>
</gene>
<feature type="compositionally biased region" description="Basic and acidic residues" evidence="1">
    <location>
        <begin position="1250"/>
        <end position="1260"/>
    </location>
</feature>
<feature type="region of interest" description="Disordered" evidence="1">
    <location>
        <begin position="1"/>
        <end position="48"/>
    </location>
</feature>
<dbReference type="PANTHER" id="PTHR22443">
    <property type="entry name" value="NON-SPECIFIC LETHAL 1, ISOFORM M"/>
    <property type="match status" value="1"/>
</dbReference>
<name>A0ABP0FGE3_CLALP</name>
<sequence>MDKDFDERMAPALHTTNHDSASEAIKNSLKHSLSSNSNPDSSPDQNIYEHINGMCHISETMEGKEPKKGSHLAAMEYNAHPILPSNLVMSISTNGAAGDHAITIDKKETSITSSVPEVSGMGDGSGMLSSKTTNGWPVHPDNSTFQGIISTVSTNAGYGDSDLTHIKNIGDNTGTVQSLKISPEEHLKAFRDSLRKVINENGHSHSDNHCFHEVVSTKSSHNPGDSANIDGSGKVDVCDGIAISSVKRDQTKTQLENEDPVSLTSEKDPDMSSASCKDSSSTPVNIADGNVTLTKDYELATVAKATLPVNGLNEQHDNLAHKSTDTINNDNLIEVPLPRNLADSTYNGSSICDKKKSSEILSCIEENSQPSRSNEVNCATEKCPKESNTSSLSTALSMCPRKTAAEITVINRVDTTTKESPAKQDHESAHKDETVETCDSLKNTPVPDRLLETDKILIKSSRLYVPSADQPRSRLTDTDDIPCTCSSQAVKSDFISNSTKPISSSICQTNSNMEGSFTTQTTLVCDHNTSILSHCVHNCNHSGESKTLNGSSSPKNHSETPLKVQDFLGLAHGLVTGNHMQNLPPKLTNTLHELAASLKRGEALGCEPESLELKQEPVGQIRQTSAAPEKVYADEPVGKMLNAEDVKTQQRQQFAVIAQNRLELEKRMSSLKERLNKVRTAGVYRYTRKQMSLLASNKPDDSCTDIALCDKRCVLFWKKIHEQIESPEHRIGPRSKVKRENAKPLKSILKHQSPDLCERTGILKKELLAMRVRFDPDLTDSSSDEELDDVPEVLRKRMSGNQIPVSQSLTDTTPKLPPKQSLSVKSTPLWKWANERSSIARRWTWLHGQVSELQYKIQQHSDLYQQLRAAKGEVAFCDAHNSHAEELASANGKVLDQVSMTNEAEPHLPSNITHLVNNIKQQSSSVLENLRPLSVENSPVTAKHTKDREPLKDVTSQKDDRSCTAARTRALMYPLRRRKIVRASDDAFLAKKSLKPPTIFSESSIMGCNHHRLNPFLRDDGKPIDPIHASMVSRAAQHDHSYHKILSRPEDIPVSLRLNGHMMTNNKRTAGKLKRVKEQKRNKQKPKDQHKRAKDDRSKIRQKSATVVLERADKLIRSVSALHRNSSMEDRSSILDQKRRRGSVQLMSDFNKRHRMTSFESDAENVHRSDGGTPTPESSLNNPQYQAVLKRKRAAEQAYDINNIVIPHGLTTTRIEKLQYKEILTPGWRAIKDGEKEKDEQEAQDDNADLESKDQCDDGYKDRHDRYEILEKKKYMAYMEWNINKKNGTRSMSRANMPPKSPLEQQSPSYFYPSSLRSSPTAQFSPELPSPASPEAPAVVRSRRSSSDPSVLSTAADRHRVFDSVSSDDGSLFLRENSNYDSWDLRTFPLNDADYTELIKEPVIRDAKPTKLSDSEADIKFRPILHKPLGPDTNTAPKHKTTTPFEPASTKRRRLDSQRSTLSRDDERLSDDSNASSIFTSLRVRQSKSESSNRAPSPVASSAASTTSQPRRRKPPVKDQDFLFYSELDPESDSNPEEDSDAGSMASEDNKPLASLSRKASDTSAGGWISKAISRESTPRRSGASDDEVVGEGSPTQKAPLVLKLTKR</sequence>
<feature type="domain" description="PEHE" evidence="2">
    <location>
        <begin position="1222"/>
        <end position="1383"/>
    </location>
</feature>
<dbReference type="InterPro" id="IPR029332">
    <property type="entry name" value="PEHE_dom"/>
</dbReference>
<feature type="compositionally biased region" description="Basic residues" evidence="1">
    <location>
        <begin position="1069"/>
        <end position="1078"/>
    </location>
</feature>
<evidence type="ECO:0000256" key="1">
    <source>
        <dbReference type="SAM" id="MobiDB-lite"/>
    </source>
</evidence>
<reference evidence="3 4" key="1">
    <citation type="submission" date="2024-02" db="EMBL/GenBank/DDBJ databases">
        <authorList>
            <person name="Daric V."/>
            <person name="Darras S."/>
        </authorList>
    </citation>
    <scope>NUCLEOTIDE SEQUENCE [LARGE SCALE GENOMIC DNA]</scope>
</reference>
<dbReference type="PANTHER" id="PTHR22443:SF18">
    <property type="entry name" value="NON-SPECIFIC LETHAL 1, ISOFORM M"/>
    <property type="match status" value="1"/>
</dbReference>
<dbReference type="Proteomes" id="UP001642483">
    <property type="component" value="Unassembled WGS sequence"/>
</dbReference>
<feature type="compositionally biased region" description="Basic and acidic residues" evidence="1">
    <location>
        <begin position="944"/>
        <end position="962"/>
    </location>
</feature>
<feature type="region of interest" description="Disordered" evidence="1">
    <location>
        <begin position="1407"/>
        <end position="1608"/>
    </location>
</feature>
<feature type="compositionally biased region" description="Low complexity" evidence="1">
    <location>
        <begin position="272"/>
        <end position="281"/>
    </location>
</feature>
<evidence type="ECO:0000313" key="4">
    <source>
        <dbReference type="Proteomes" id="UP001642483"/>
    </source>
</evidence>
<feature type="compositionally biased region" description="Polar residues" evidence="1">
    <location>
        <begin position="1474"/>
        <end position="1484"/>
    </location>
</feature>
<feature type="region of interest" description="Disordered" evidence="1">
    <location>
        <begin position="1234"/>
        <end position="1260"/>
    </location>
</feature>
<feature type="compositionally biased region" description="Basic and acidic residues" evidence="1">
    <location>
        <begin position="1079"/>
        <end position="1099"/>
    </location>
</feature>
<feature type="compositionally biased region" description="Acidic residues" evidence="1">
    <location>
        <begin position="1528"/>
        <end position="1541"/>
    </location>
</feature>
<proteinExistence type="predicted"/>
<feature type="region of interest" description="Disordered" evidence="1">
    <location>
        <begin position="933"/>
        <end position="962"/>
    </location>
</feature>
<organism evidence="3 4">
    <name type="scientific">Clavelina lepadiformis</name>
    <name type="common">Light-bulb sea squirt</name>
    <name type="synonym">Ascidia lepadiformis</name>
    <dbReference type="NCBI Taxonomy" id="159417"/>
    <lineage>
        <taxon>Eukaryota</taxon>
        <taxon>Metazoa</taxon>
        <taxon>Chordata</taxon>
        <taxon>Tunicata</taxon>
        <taxon>Ascidiacea</taxon>
        <taxon>Aplousobranchia</taxon>
        <taxon>Clavelinidae</taxon>
        <taxon>Clavelina</taxon>
    </lineage>
</organism>
<dbReference type="SMART" id="SM01300">
    <property type="entry name" value="PEHE"/>
    <property type="match status" value="1"/>
</dbReference>
<protein>
    <recommendedName>
        <fullName evidence="2">PEHE domain-containing protein</fullName>
    </recommendedName>
</protein>
<comment type="caution">
    <text evidence="3">The sequence shown here is derived from an EMBL/GenBank/DDBJ whole genome shotgun (WGS) entry which is preliminary data.</text>
</comment>
<evidence type="ECO:0000259" key="2">
    <source>
        <dbReference type="PROSITE" id="PS52052"/>
    </source>
</evidence>
<feature type="region of interest" description="Disordered" evidence="1">
    <location>
        <begin position="1153"/>
        <end position="1182"/>
    </location>
</feature>
<feature type="compositionally biased region" description="Basic and acidic residues" evidence="1">
    <location>
        <begin position="416"/>
        <end position="434"/>
    </location>
</feature>
<dbReference type="PROSITE" id="PS52052">
    <property type="entry name" value="PEHE"/>
    <property type="match status" value="1"/>
</dbReference>
<feature type="compositionally biased region" description="Low complexity" evidence="1">
    <location>
        <begin position="26"/>
        <end position="44"/>
    </location>
</feature>
<feature type="compositionally biased region" description="Basic and acidic residues" evidence="1">
    <location>
        <begin position="1407"/>
        <end position="1421"/>
    </location>
</feature>
<feature type="region of interest" description="Disordered" evidence="1">
    <location>
        <begin position="1289"/>
        <end position="1359"/>
    </location>
</feature>
<keyword evidence="4" id="KW-1185">Reference proteome</keyword>
<accession>A0ABP0FGE3</accession>
<feature type="compositionally biased region" description="Polar residues" evidence="1">
    <location>
        <begin position="1315"/>
        <end position="1324"/>
    </location>
</feature>
<dbReference type="EMBL" id="CAWYQH010000057">
    <property type="protein sequence ID" value="CAK8678762.1"/>
    <property type="molecule type" value="Genomic_DNA"/>
</dbReference>
<evidence type="ECO:0000313" key="3">
    <source>
        <dbReference type="EMBL" id="CAK8678762.1"/>
    </source>
</evidence>
<feature type="region of interest" description="Disordered" evidence="1">
    <location>
        <begin position="249"/>
        <end position="285"/>
    </location>
</feature>